<dbReference type="OMA" id="PVRMYCL"/>
<dbReference type="Proteomes" id="UP000028524">
    <property type="component" value="Unassembled WGS sequence"/>
</dbReference>
<evidence type="ECO:0000256" key="1">
    <source>
        <dbReference type="ARBA" id="ARBA00009059"/>
    </source>
</evidence>
<dbReference type="InParanoid" id="A0A084QCV5"/>
<keyword evidence="4 11" id="KW-0949">S-adenosyl-L-methionine</keyword>
<evidence type="ECO:0000256" key="11">
    <source>
        <dbReference type="PIRSR" id="PIRSR016958-1"/>
    </source>
</evidence>
<dbReference type="Pfam" id="PF05891">
    <property type="entry name" value="Methyltransf_PK"/>
    <property type="match status" value="1"/>
</dbReference>
<name>A0A084QCV5_STAC4</name>
<comment type="similarity">
    <text evidence="1">Belongs to the methyltransferase superfamily. NTM1 family.</text>
</comment>
<dbReference type="SUPFAM" id="SSF53335">
    <property type="entry name" value="S-adenosyl-L-methionine-dependent methyltransferases"/>
    <property type="match status" value="1"/>
</dbReference>
<dbReference type="FunCoup" id="A0A084QCV5">
    <property type="interactions" value="463"/>
</dbReference>
<dbReference type="EC" id="2.1.1.244" evidence="5"/>
<evidence type="ECO:0000256" key="8">
    <source>
        <dbReference type="ARBA" id="ARBA00047306"/>
    </source>
</evidence>
<dbReference type="GO" id="GO:0005737">
    <property type="term" value="C:cytoplasm"/>
    <property type="evidence" value="ECO:0007669"/>
    <property type="project" value="TreeGrafter"/>
</dbReference>
<dbReference type="HOGENOM" id="CLU_055356_2_1_1"/>
<dbReference type="EMBL" id="KL660835">
    <property type="protein sequence ID" value="KFA61790.1"/>
    <property type="molecule type" value="Genomic_DNA"/>
</dbReference>
<proteinExistence type="inferred from homology"/>
<dbReference type="STRING" id="1283841.A0A084QCV5"/>
<comment type="catalytic activity">
    <reaction evidence="10">
        <text>N-terminal L-alanyl-L-prolyl-L-lysyl-[protein] + 3 S-adenosyl-L-methionine = N-terminal N,N,N-trimethyl-L-alanyl-L-prolyl-L-lysyl-[protein] + 3 S-adenosyl-L-homocysteine + 3 H(+)</text>
        <dbReference type="Rhea" id="RHEA:54712"/>
        <dbReference type="Rhea" id="RHEA-COMP:13785"/>
        <dbReference type="Rhea" id="RHEA-COMP:13971"/>
        <dbReference type="ChEBI" id="CHEBI:15378"/>
        <dbReference type="ChEBI" id="CHEBI:57856"/>
        <dbReference type="ChEBI" id="CHEBI:59789"/>
        <dbReference type="ChEBI" id="CHEBI:138057"/>
        <dbReference type="ChEBI" id="CHEBI:138315"/>
        <dbReference type="EC" id="2.1.1.244"/>
    </reaction>
</comment>
<keyword evidence="2" id="KW-0489">Methyltransferase</keyword>
<dbReference type="PANTHER" id="PTHR12753:SF0">
    <property type="entry name" value="ALPHA N-TERMINAL PROTEIN METHYLTRANSFERASE 1"/>
    <property type="match status" value="1"/>
</dbReference>
<feature type="binding site" evidence="11">
    <location>
        <position position="84"/>
    </location>
    <ligand>
        <name>S-adenosyl-L-methionine</name>
        <dbReference type="ChEBI" id="CHEBI:59789"/>
    </ligand>
</feature>
<evidence type="ECO:0000256" key="9">
    <source>
        <dbReference type="ARBA" id="ARBA00047885"/>
    </source>
</evidence>
<comment type="catalytic activity">
    <reaction evidence="8">
        <text>N-terminal L-seryl-L-prolyl-L-lysyl-[protein] + 3 S-adenosyl-L-methionine = N-terminal N,N,N-trimethyl-L-seryl-L-prolyl-L-lysyl-[protein] + 3 S-adenosyl-L-homocysteine + 3 H(+)</text>
        <dbReference type="Rhea" id="RHEA:54724"/>
        <dbReference type="Rhea" id="RHEA-COMP:13789"/>
        <dbReference type="Rhea" id="RHEA-COMP:13973"/>
        <dbReference type="ChEBI" id="CHEBI:15378"/>
        <dbReference type="ChEBI" id="CHEBI:57856"/>
        <dbReference type="ChEBI" id="CHEBI:59789"/>
        <dbReference type="ChEBI" id="CHEBI:138061"/>
        <dbReference type="ChEBI" id="CHEBI:138317"/>
        <dbReference type="EC" id="2.1.1.244"/>
    </reaction>
</comment>
<gene>
    <name evidence="12" type="ORF">S40285_05602</name>
</gene>
<dbReference type="InterPro" id="IPR008576">
    <property type="entry name" value="MeTrfase_NTM1"/>
</dbReference>
<comment type="catalytic activity">
    <reaction evidence="9">
        <text>N-terminal L-prolyl-L-prolyl-L-lysyl-[protein] + 2 S-adenosyl-L-methionine = N-terminal N,N-dimethyl-L-prolyl-L-prolyl-L-lysyl-[protein] + 2 S-adenosyl-L-homocysteine + 2 H(+)</text>
        <dbReference type="Rhea" id="RHEA:54736"/>
        <dbReference type="Rhea" id="RHEA-COMP:13787"/>
        <dbReference type="Rhea" id="RHEA-COMP:13974"/>
        <dbReference type="ChEBI" id="CHEBI:15378"/>
        <dbReference type="ChEBI" id="CHEBI:57856"/>
        <dbReference type="ChEBI" id="CHEBI:59789"/>
        <dbReference type="ChEBI" id="CHEBI:138059"/>
        <dbReference type="ChEBI" id="CHEBI:138318"/>
        <dbReference type="EC" id="2.1.1.244"/>
    </reaction>
</comment>
<dbReference type="GO" id="GO:0032259">
    <property type="term" value="P:methylation"/>
    <property type="evidence" value="ECO:0007669"/>
    <property type="project" value="UniProtKB-KW"/>
</dbReference>
<evidence type="ECO:0000256" key="2">
    <source>
        <dbReference type="ARBA" id="ARBA00022603"/>
    </source>
</evidence>
<dbReference type="PIRSF" id="PIRSF016958">
    <property type="entry name" value="DUF858_MeTrfase_lik"/>
    <property type="match status" value="1"/>
</dbReference>
<evidence type="ECO:0000313" key="12">
    <source>
        <dbReference type="EMBL" id="KFA61790.1"/>
    </source>
</evidence>
<dbReference type="GO" id="GO:0071885">
    <property type="term" value="F:N-terminal protein N-methyltransferase activity"/>
    <property type="evidence" value="ECO:0007669"/>
    <property type="project" value="UniProtKB-EC"/>
</dbReference>
<evidence type="ECO:0000256" key="10">
    <source>
        <dbReference type="ARBA" id="ARBA00048167"/>
    </source>
</evidence>
<evidence type="ECO:0000256" key="3">
    <source>
        <dbReference type="ARBA" id="ARBA00022679"/>
    </source>
</evidence>
<dbReference type="AlphaFoldDB" id="A0A084QCV5"/>
<feature type="binding site" evidence="11">
    <location>
        <position position="146"/>
    </location>
    <ligand>
        <name>S-adenosyl-L-methionine</name>
        <dbReference type="ChEBI" id="CHEBI:59789"/>
    </ligand>
</feature>
<dbReference type="PANTHER" id="PTHR12753">
    <property type="entry name" value="AD-003 - RELATED"/>
    <property type="match status" value="1"/>
</dbReference>
<evidence type="ECO:0000256" key="7">
    <source>
        <dbReference type="ARBA" id="ARBA00043129"/>
    </source>
</evidence>
<evidence type="ECO:0000256" key="4">
    <source>
        <dbReference type="ARBA" id="ARBA00022691"/>
    </source>
</evidence>
<protein>
    <recommendedName>
        <fullName evidence="6">Alpha N-terminal protein methyltransferase 1</fullName>
        <ecNumber evidence="5">2.1.1.244</ecNumber>
    </recommendedName>
    <alternativeName>
        <fullName evidence="7">X-Pro-Lys N-terminal protein methyltransferase 1</fullName>
    </alternativeName>
</protein>
<keyword evidence="3" id="KW-0808">Transferase</keyword>
<dbReference type="OrthoDB" id="1298661at2759"/>
<accession>A0A084QCV5</accession>
<dbReference type="CDD" id="cd02440">
    <property type="entry name" value="AdoMet_MTases"/>
    <property type="match status" value="1"/>
</dbReference>
<reference evidence="12 13" key="1">
    <citation type="journal article" date="2014" name="BMC Genomics">
        <title>Comparative genome sequencing reveals chemotype-specific gene clusters in the toxigenic black mold Stachybotrys.</title>
        <authorList>
            <person name="Semeiks J."/>
            <person name="Borek D."/>
            <person name="Otwinowski Z."/>
            <person name="Grishin N.V."/>
        </authorList>
    </citation>
    <scope>NUCLEOTIDE SEQUENCE [LARGE SCALE GENOMIC DNA]</scope>
    <source>
        <strain evidence="12 13">IBT 40285</strain>
    </source>
</reference>
<dbReference type="Gene3D" id="3.40.50.150">
    <property type="entry name" value="Vaccinia Virus protein VP39"/>
    <property type="match status" value="1"/>
</dbReference>
<evidence type="ECO:0000256" key="5">
    <source>
        <dbReference type="ARBA" id="ARBA00039112"/>
    </source>
</evidence>
<evidence type="ECO:0000256" key="6">
    <source>
        <dbReference type="ARBA" id="ARBA00039449"/>
    </source>
</evidence>
<evidence type="ECO:0000313" key="13">
    <source>
        <dbReference type="Proteomes" id="UP000028524"/>
    </source>
</evidence>
<sequence length="241" mass="26424">MPSSDAPRQGAMEQDPDSLIDARAGREYWQNVSADVNGMLGDIPSYKGFADISRIDLQGSRAFLAKLGIGAESGQKVASAIDGGAGIGRITKGLLLRVAQEVDVIEPMVKFTQALKKQPGLRNVYNVGLEEWQPAEGIVYDLVWTQWCVGHLTDEQLVHFLEICKGVLRPDTGVIVVKENLATGGRDVYDGVDSSVTRQDSKYESIFKRAGLRIIKAEVQRDMPQTPTLTLYPVKMYALKA</sequence>
<feature type="binding site" evidence="11">
    <location>
        <position position="89"/>
    </location>
    <ligand>
        <name>S-adenosyl-L-methionine</name>
        <dbReference type="ChEBI" id="CHEBI:59789"/>
    </ligand>
</feature>
<keyword evidence="13" id="KW-1185">Reference proteome</keyword>
<organism evidence="12 13">
    <name type="scientific">Stachybotrys chlorohalonatus (strain IBT 40285)</name>
    <dbReference type="NCBI Taxonomy" id="1283841"/>
    <lineage>
        <taxon>Eukaryota</taxon>
        <taxon>Fungi</taxon>
        <taxon>Dikarya</taxon>
        <taxon>Ascomycota</taxon>
        <taxon>Pezizomycotina</taxon>
        <taxon>Sordariomycetes</taxon>
        <taxon>Hypocreomycetidae</taxon>
        <taxon>Hypocreales</taxon>
        <taxon>Stachybotryaceae</taxon>
        <taxon>Stachybotrys</taxon>
    </lineage>
</organism>
<dbReference type="InterPro" id="IPR029063">
    <property type="entry name" value="SAM-dependent_MTases_sf"/>
</dbReference>